<reference evidence="1 2" key="1">
    <citation type="submission" date="2021-10" db="EMBL/GenBank/DDBJ databases">
        <authorList>
            <person name="Chen M."/>
        </authorList>
    </citation>
    <scope>NUCLEOTIDE SEQUENCE [LARGE SCALE GENOMIC DNA]</scope>
    <source>
        <strain evidence="1 2">H3-26</strain>
    </source>
</reference>
<protein>
    <submittedName>
        <fullName evidence="1">Uncharacterized protein</fullName>
    </submittedName>
</protein>
<evidence type="ECO:0000313" key="2">
    <source>
        <dbReference type="Proteomes" id="UP001198034"/>
    </source>
</evidence>
<dbReference type="EMBL" id="JAJAWG010000001">
    <property type="protein sequence ID" value="MCB5194948.1"/>
    <property type="molecule type" value="Genomic_DNA"/>
</dbReference>
<proteinExistence type="predicted"/>
<dbReference type="Proteomes" id="UP001198034">
    <property type="component" value="Unassembled WGS sequence"/>
</dbReference>
<organism evidence="1 2">
    <name type="scientific">Deefgea salmonis</name>
    <dbReference type="NCBI Taxonomy" id="2875502"/>
    <lineage>
        <taxon>Bacteria</taxon>
        <taxon>Pseudomonadati</taxon>
        <taxon>Pseudomonadota</taxon>
        <taxon>Betaproteobacteria</taxon>
        <taxon>Neisseriales</taxon>
        <taxon>Chitinibacteraceae</taxon>
        <taxon>Deefgea</taxon>
    </lineage>
</organism>
<keyword evidence="2" id="KW-1185">Reference proteome</keyword>
<sequence length="66" mass="7427">MNSAADLFNTETWHILKQEQERSNSQRIARQRKKRELMESLQAQLAAAGISMDEFIQASMGSASDA</sequence>
<evidence type="ECO:0000313" key="1">
    <source>
        <dbReference type="EMBL" id="MCB5194948.1"/>
    </source>
</evidence>
<comment type="caution">
    <text evidence="1">The sequence shown here is derived from an EMBL/GenBank/DDBJ whole genome shotgun (WGS) entry which is preliminary data.</text>
</comment>
<dbReference type="RefSeq" id="WP_226762766.1">
    <property type="nucleotide sequence ID" value="NZ_JAJAWG010000001.1"/>
</dbReference>
<gene>
    <name evidence="1" type="ORF">LG219_01405</name>
</gene>
<name>A0ABS8BGX5_9NEIS</name>
<accession>A0ABS8BGX5</accession>